<keyword evidence="4" id="KW-0804">Transcription</keyword>
<evidence type="ECO:0000256" key="4">
    <source>
        <dbReference type="ARBA" id="ARBA00023163"/>
    </source>
</evidence>
<evidence type="ECO:0000256" key="2">
    <source>
        <dbReference type="ARBA" id="ARBA00023015"/>
    </source>
</evidence>
<evidence type="ECO:0000313" key="8">
    <source>
        <dbReference type="Proteomes" id="UP001371456"/>
    </source>
</evidence>
<evidence type="ECO:0000256" key="5">
    <source>
        <dbReference type="ARBA" id="ARBA00023242"/>
    </source>
</evidence>
<dbReference type="SMART" id="SM00432">
    <property type="entry name" value="MADS"/>
    <property type="match status" value="1"/>
</dbReference>
<dbReference type="Proteomes" id="UP001371456">
    <property type="component" value="Unassembled WGS sequence"/>
</dbReference>
<dbReference type="InterPro" id="IPR036879">
    <property type="entry name" value="TF_MADSbox_sf"/>
</dbReference>
<organism evidence="7 8">
    <name type="scientific">Solanum bulbocastanum</name>
    <name type="common">Wild potato</name>
    <dbReference type="NCBI Taxonomy" id="147425"/>
    <lineage>
        <taxon>Eukaryota</taxon>
        <taxon>Viridiplantae</taxon>
        <taxon>Streptophyta</taxon>
        <taxon>Embryophyta</taxon>
        <taxon>Tracheophyta</taxon>
        <taxon>Spermatophyta</taxon>
        <taxon>Magnoliopsida</taxon>
        <taxon>eudicotyledons</taxon>
        <taxon>Gunneridae</taxon>
        <taxon>Pentapetalae</taxon>
        <taxon>asterids</taxon>
        <taxon>lamiids</taxon>
        <taxon>Solanales</taxon>
        <taxon>Solanaceae</taxon>
        <taxon>Solanoideae</taxon>
        <taxon>Solaneae</taxon>
        <taxon>Solanum</taxon>
    </lineage>
</organism>
<evidence type="ECO:0000313" key="7">
    <source>
        <dbReference type="EMBL" id="KAK6784154.1"/>
    </source>
</evidence>
<dbReference type="GO" id="GO:0000978">
    <property type="term" value="F:RNA polymerase II cis-regulatory region sequence-specific DNA binding"/>
    <property type="evidence" value="ECO:0007669"/>
    <property type="project" value="TreeGrafter"/>
</dbReference>
<dbReference type="InterPro" id="IPR002100">
    <property type="entry name" value="TF_MADSbox"/>
</dbReference>
<accession>A0AAN8TA59</accession>
<protein>
    <recommendedName>
        <fullName evidence="6">MADS-box domain-containing protein</fullName>
    </recommendedName>
</protein>
<name>A0AAN8TA59_SOLBU</name>
<comment type="subcellular location">
    <subcellularLocation>
        <location evidence="1">Nucleus</location>
    </subcellularLocation>
</comment>
<keyword evidence="3" id="KW-0238">DNA-binding</keyword>
<dbReference type="GO" id="GO:0005634">
    <property type="term" value="C:nucleus"/>
    <property type="evidence" value="ECO:0007669"/>
    <property type="project" value="UniProtKB-SubCell"/>
</dbReference>
<evidence type="ECO:0000259" key="6">
    <source>
        <dbReference type="PROSITE" id="PS50066"/>
    </source>
</evidence>
<reference evidence="7 8" key="1">
    <citation type="submission" date="2024-02" db="EMBL/GenBank/DDBJ databases">
        <title>de novo genome assembly of Solanum bulbocastanum strain 11H21.</title>
        <authorList>
            <person name="Hosaka A.J."/>
        </authorList>
    </citation>
    <scope>NUCLEOTIDE SEQUENCE [LARGE SCALE GENOMIC DNA]</scope>
    <source>
        <tissue evidence="7">Young leaves</tissue>
    </source>
</reference>
<keyword evidence="2" id="KW-0805">Transcription regulation</keyword>
<dbReference type="GO" id="GO:0000981">
    <property type="term" value="F:DNA-binding transcription factor activity, RNA polymerase II-specific"/>
    <property type="evidence" value="ECO:0007669"/>
    <property type="project" value="TreeGrafter"/>
</dbReference>
<comment type="caution">
    <text evidence="7">The sequence shown here is derived from an EMBL/GenBank/DDBJ whole genome shotgun (WGS) entry which is preliminary data.</text>
</comment>
<evidence type="ECO:0000256" key="3">
    <source>
        <dbReference type="ARBA" id="ARBA00023125"/>
    </source>
</evidence>
<feature type="domain" description="MADS-box" evidence="6">
    <location>
        <begin position="5"/>
        <end position="60"/>
    </location>
</feature>
<dbReference type="EMBL" id="JBANQN010000007">
    <property type="protein sequence ID" value="KAK6784154.1"/>
    <property type="molecule type" value="Genomic_DNA"/>
</dbReference>
<evidence type="ECO:0000256" key="1">
    <source>
        <dbReference type="ARBA" id="ARBA00004123"/>
    </source>
</evidence>
<dbReference type="SUPFAM" id="SSF55455">
    <property type="entry name" value="SRF-like"/>
    <property type="match status" value="1"/>
</dbReference>
<keyword evidence="5" id="KW-0539">Nucleus</keyword>
<gene>
    <name evidence="7" type="ORF">RDI58_017608</name>
</gene>
<dbReference type="FunFam" id="3.40.1810.10:FF:000006">
    <property type="entry name" value="Agamous-like MADS-box protein AGL62"/>
    <property type="match status" value="1"/>
</dbReference>
<sequence length="123" mass="14096">MRRRNGSRRIVIVRMQNSRNRQVTFSKRCNGLFKKASELCTLCGAYVAVVIFTSSNKVYSCGHLSVELIVDKFLGENPQLDSDAPNPTVEAHQNFNVDKINNELNKLENSLERLKNMEKRSKH</sequence>
<keyword evidence="8" id="KW-1185">Reference proteome</keyword>
<dbReference type="Pfam" id="PF00319">
    <property type="entry name" value="SRF-TF"/>
    <property type="match status" value="1"/>
</dbReference>
<dbReference type="PANTHER" id="PTHR11945">
    <property type="entry name" value="MADS BOX PROTEIN"/>
    <property type="match status" value="1"/>
</dbReference>
<dbReference type="GO" id="GO:0046983">
    <property type="term" value="F:protein dimerization activity"/>
    <property type="evidence" value="ECO:0007669"/>
    <property type="project" value="InterPro"/>
</dbReference>
<dbReference type="Gene3D" id="3.40.1810.10">
    <property type="entry name" value="Transcription factor, MADS-box"/>
    <property type="match status" value="1"/>
</dbReference>
<dbReference type="PRINTS" id="PR00404">
    <property type="entry name" value="MADSDOMAIN"/>
</dbReference>
<proteinExistence type="predicted"/>
<dbReference type="PANTHER" id="PTHR11945:SF752">
    <property type="entry name" value="MADS-BOX DOMAIN-CONTAINING PROTEIN"/>
    <property type="match status" value="1"/>
</dbReference>
<dbReference type="AlphaFoldDB" id="A0AAN8TA59"/>
<dbReference type="PROSITE" id="PS50066">
    <property type="entry name" value="MADS_BOX_2"/>
    <property type="match status" value="1"/>
</dbReference>